<dbReference type="PANTHER" id="PTHR43271:SF1">
    <property type="entry name" value="INNER MEMBRANE TRANSPORT PROTEIN YNFM"/>
    <property type="match status" value="1"/>
</dbReference>
<feature type="region of interest" description="Disordered" evidence="8">
    <location>
        <begin position="392"/>
        <end position="419"/>
    </location>
</feature>
<dbReference type="Pfam" id="PF07690">
    <property type="entry name" value="MFS_1"/>
    <property type="match status" value="1"/>
</dbReference>
<feature type="transmembrane region" description="Helical" evidence="9">
    <location>
        <begin position="317"/>
        <end position="337"/>
    </location>
</feature>
<keyword evidence="7 9" id="KW-0472">Membrane</keyword>
<dbReference type="AlphaFoldDB" id="A0A495X9F3"/>
<sequence length="419" mass="41536">MPTRLTTATVATGLATFAVLYAPQPVLPQIAAEFGLRPGGASLAVSAATGALALAVIPCAVLAERVGRRRVIVWSVLLAALIGLLLPLAPSYPVFLGLRVLQGVATAGIPAVAMAFLADEAAAIGAAIGALIAGNSAGGMIGRLLAGVGTDWVGWRGALGLVGGFALACALVTALYLPAGKPSVRRESGLRSALTDRVLLALYAVAVLEVSAFVSLFNVVAFRLALPPGLASLVFLAYAAGGVCSAVAGRLADRHGRAVIAVAALAVTAVGAVVTVPDSLVAVGVGLAVFTGGFFAVHAVASAWVGARARAKGPASGAYLFAFYVGSSAGGTAGSTAYQQWGWSGLVALVVGWLALAAVAVLFASRGQKSRGTTAGSPGSIATWPRIGKSTVPAVTATETERTSAGTSTTTATGKVSPP</sequence>
<keyword evidence="4" id="KW-1003">Cell membrane</keyword>
<keyword evidence="5 9" id="KW-0812">Transmembrane</keyword>
<feature type="transmembrane region" description="Helical" evidence="9">
    <location>
        <begin position="258"/>
        <end position="276"/>
    </location>
</feature>
<organism evidence="11 12">
    <name type="scientific">Saccharothrix variisporea</name>
    <dbReference type="NCBI Taxonomy" id="543527"/>
    <lineage>
        <taxon>Bacteria</taxon>
        <taxon>Bacillati</taxon>
        <taxon>Actinomycetota</taxon>
        <taxon>Actinomycetes</taxon>
        <taxon>Pseudonocardiales</taxon>
        <taxon>Pseudonocardiaceae</taxon>
        <taxon>Saccharothrix</taxon>
    </lineage>
</organism>
<dbReference type="InterPro" id="IPR011701">
    <property type="entry name" value="MFS"/>
</dbReference>
<evidence type="ECO:0000256" key="7">
    <source>
        <dbReference type="ARBA" id="ARBA00023136"/>
    </source>
</evidence>
<dbReference type="PANTHER" id="PTHR43271">
    <property type="entry name" value="BLL2771 PROTEIN"/>
    <property type="match status" value="1"/>
</dbReference>
<protein>
    <submittedName>
        <fullName evidence="11">YNFM family putative membrane transporter</fullName>
    </submittedName>
</protein>
<dbReference type="Gene3D" id="1.20.1250.20">
    <property type="entry name" value="MFS general substrate transporter like domains"/>
    <property type="match status" value="1"/>
</dbReference>
<dbReference type="OrthoDB" id="63984at2"/>
<feature type="transmembrane region" description="Helical" evidence="9">
    <location>
        <begin position="44"/>
        <end position="64"/>
    </location>
</feature>
<name>A0A495X9F3_9PSEU</name>
<evidence type="ECO:0000313" key="11">
    <source>
        <dbReference type="EMBL" id="RKT70632.1"/>
    </source>
</evidence>
<dbReference type="GO" id="GO:0005886">
    <property type="term" value="C:plasma membrane"/>
    <property type="evidence" value="ECO:0007669"/>
    <property type="project" value="UniProtKB-SubCell"/>
</dbReference>
<keyword evidence="12" id="KW-1185">Reference proteome</keyword>
<dbReference type="GO" id="GO:0022857">
    <property type="term" value="F:transmembrane transporter activity"/>
    <property type="evidence" value="ECO:0007669"/>
    <property type="project" value="InterPro"/>
</dbReference>
<evidence type="ECO:0000256" key="9">
    <source>
        <dbReference type="SAM" id="Phobius"/>
    </source>
</evidence>
<keyword evidence="3" id="KW-0813">Transport</keyword>
<dbReference type="SUPFAM" id="SSF103473">
    <property type="entry name" value="MFS general substrate transporter"/>
    <property type="match status" value="1"/>
</dbReference>
<evidence type="ECO:0000256" key="2">
    <source>
        <dbReference type="ARBA" id="ARBA00008335"/>
    </source>
</evidence>
<comment type="subcellular location">
    <subcellularLocation>
        <location evidence="1">Cell membrane</location>
        <topology evidence="1">Multi-pass membrane protein</topology>
    </subcellularLocation>
</comment>
<dbReference type="Proteomes" id="UP000272729">
    <property type="component" value="Unassembled WGS sequence"/>
</dbReference>
<dbReference type="EMBL" id="RBXR01000001">
    <property type="protein sequence ID" value="RKT70632.1"/>
    <property type="molecule type" value="Genomic_DNA"/>
</dbReference>
<feature type="transmembrane region" description="Helical" evidence="9">
    <location>
        <begin position="96"/>
        <end position="117"/>
    </location>
</feature>
<dbReference type="InterPro" id="IPR036259">
    <property type="entry name" value="MFS_trans_sf"/>
</dbReference>
<feature type="transmembrane region" description="Helical" evidence="9">
    <location>
        <begin position="198"/>
        <end position="224"/>
    </location>
</feature>
<evidence type="ECO:0000256" key="8">
    <source>
        <dbReference type="SAM" id="MobiDB-lite"/>
    </source>
</evidence>
<evidence type="ECO:0000259" key="10">
    <source>
        <dbReference type="PROSITE" id="PS50850"/>
    </source>
</evidence>
<evidence type="ECO:0000256" key="5">
    <source>
        <dbReference type="ARBA" id="ARBA00022692"/>
    </source>
</evidence>
<proteinExistence type="inferred from homology"/>
<evidence type="ECO:0000256" key="1">
    <source>
        <dbReference type="ARBA" id="ARBA00004651"/>
    </source>
</evidence>
<evidence type="ECO:0000313" key="12">
    <source>
        <dbReference type="Proteomes" id="UP000272729"/>
    </source>
</evidence>
<evidence type="ECO:0000256" key="3">
    <source>
        <dbReference type="ARBA" id="ARBA00022448"/>
    </source>
</evidence>
<dbReference type="PROSITE" id="PS50850">
    <property type="entry name" value="MFS"/>
    <property type="match status" value="1"/>
</dbReference>
<feature type="transmembrane region" description="Helical" evidence="9">
    <location>
        <begin position="343"/>
        <end position="364"/>
    </location>
</feature>
<dbReference type="RefSeq" id="WP_121222964.1">
    <property type="nucleotide sequence ID" value="NZ_JBIUBA010000036.1"/>
</dbReference>
<dbReference type="InterPro" id="IPR020846">
    <property type="entry name" value="MFS_dom"/>
</dbReference>
<feature type="transmembrane region" description="Helical" evidence="9">
    <location>
        <begin position="230"/>
        <end position="251"/>
    </location>
</feature>
<feature type="transmembrane region" description="Helical" evidence="9">
    <location>
        <begin position="158"/>
        <end position="177"/>
    </location>
</feature>
<feature type="transmembrane region" description="Helical" evidence="9">
    <location>
        <begin position="71"/>
        <end position="90"/>
    </location>
</feature>
<feature type="domain" description="Major facilitator superfamily (MFS) profile" evidence="10">
    <location>
        <begin position="1"/>
        <end position="369"/>
    </location>
</feature>
<feature type="compositionally biased region" description="Low complexity" evidence="8">
    <location>
        <begin position="403"/>
        <end position="419"/>
    </location>
</feature>
<evidence type="ECO:0000256" key="4">
    <source>
        <dbReference type="ARBA" id="ARBA00022475"/>
    </source>
</evidence>
<accession>A0A495X9F3</accession>
<comment type="similarity">
    <text evidence="2">Belongs to the major facilitator superfamily.</text>
</comment>
<keyword evidence="6 9" id="KW-1133">Transmembrane helix</keyword>
<comment type="caution">
    <text evidence="11">The sequence shown here is derived from an EMBL/GenBank/DDBJ whole genome shotgun (WGS) entry which is preliminary data.</text>
</comment>
<dbReference type="CDD" id="cd17324">
    <property type="entry name" value="MFS_NepI_like"/>
    <property type="match status" value="1"/>
</dbReference>
<feature type="transmembrane region" description="Helical" evidence="9">
    <location>
        <begin position="282"/>
        <end position="305"/>
    </location>
</feature>
<reference evidence="11 12" key="1">
    <citation type="submission" date="2018-10" db="EMBL/GenBank/DDBJ databases">
        <title>Sequencing the genomes of 1000 actinobacteria strains.</title>
        <authorList>
            <person name="Klenk H.-P."/>
        </authorList>
    </citation>
    <scope>NUCLEOTIDE SEQUENCE [LARGE SCALE GENOMIC DNA]</scope>
    <source>
        <strain evidence="11 12">DSM 43911</strain>
    </source>
</reference>
<gene>
    <name evidence="11" type="ORF">DFJ66_3902</name>
</gene>
<evidence type="ECO:0000256" key="6">
    <source>
        <dbReference type="ARBA" id="ARBA00022989"/>
    </source>
</evidence>
<feature type="transmembrane region" description="Helical" evidence="9">
    <location>
        <begin position="124"/>
        <end position="146"/>
    </location>
</feature>